<dbReference type="Gene3D" id="3.40.50.1820">
    <property type="entry name" value="alpha/beta hydrolase"/>
    <property type="match status" value="1"/>
</dbReference>
<dbReference type="AlphaFoldDB" id="A0A5S9F5S3"/>
<feature type="domain" description="Peptidase S9 prolyl oligopeptidase catalytic" evidence="1">
    <location>
        <begin position="206"/>
        <end position="297"/>
    </location>
</feature>
<name>A0A5S9F5S3_UABAM</name>
<organism evidence="2 3">
    <name type="scientific">Uabimicrobium amorphum</name>
    <dbReference type="NCBI Taxonomy" id="2596890"/>
    <lineage>
        <taxon>Bacteria</taxon>
        <taxon>Pseudomonadati</taxon>
        <taxon>Planctomycetota</taxon>
        <taxon>Candidatus Uabimicrobiia</taxon>
        <taxon>Candidatus Uabimicrobiales</taxon>
        <taxon>Candidatus Uabimicrobiaceae</taxon>
        <taxon>Candidatus Uabimicrobium</taxon>
    </lineage>
</organism>
<gene>
    <name evidence="2" type="ORF">UABAM_05558</name>
</gene>
<dbReference type="OrthoDB" id="3668964at2"/>
<proteinExistence type="predicted"/>
<keyword evidence="3" id="KW-1185">Reference proteome</keyword>
<dbReference type="PANTHER" id="PTHR22946:SF12">
    <property type="entry name" value="CONIDIAL PIGMENT BIOSYNTHESIS PROTEIN AYG1 (AFU_ORTHOLOGUE AFUA_2G17550)"/>
    <property type="match status" value="1"/>
</dbReference>
<evidence type="ECO:0000313" key="2">
    <source>
        <dbReference type="EMBL" id="BBM87155.1"/>
    </source>
</evidence>
<dbReference type="Gene3D" id="1.20.1440.110">
    <property type="entry name" value="acylaminoacyl peptidase"/>
    <property type="match status" value="1"/>
</dbReference>
<sequence>MSIKNIIFKAFAKRVPKVRGFTKRFYFAHPFLDAWFAWFPLNQIQYDGAAPGEIYNAASRIIECDGAESWIPEWSKEGDRVKKMAEDILQQGHLFSAANTFLRAYTYYRTAHLATDPDKHNEAMRKTYQELSYCFNRFRELSKIPMEKIEVPFKKDGKKTEKKMHGYLLKAKNTSDDKTVPTLIWLSGAESIAEDFYWWCGKEGMERGYNVFVVDNPGDTATRIYNEDLLNEGAGDDTLISQMDYLVEREDIDADNIFVYGISMGGYRAGRFAQIDNRMKAVIANAPMLDVSKVLDECRNVYKAPKDAQGWGKRMCWQYGIDYTKDLKEALSDLVDGTWGKFVTEPEKIKVPFLVMAGENELGGEGIRQAKEFYNRLGSNIKAKKILTTGECGQAHCQLDNFPLARQVMFDWLEDIRK</sequence>
<dbReference type="InterPro" id="IPR001375">
    <property type="entry name" value="Peptidase_S9_cat"/>
</dbReference>
<dbReference type="Pfam" id="PF00326">
    <property type="entry name" value="Peptidase_S9"/>
    <property type="match status" value="1"/>
</dbReference>
<dbReference type="GO" id="GO:0006508">
    <property type="term" value="P:proteolysis"/>
    <property type="evidence" value="ECO:0007669"/>
    <property type="project" value="InterPro"/>
</dbReference>
<dbReference type="InterPro" id="IPR050261">
    <property type="entry name" value="FrsA_esterase"/>
</dbReference>
<keyword evidence="2" id="KW-0031">Aminopeptidase</keyword>
<dbReference type="GO" id="GO:0004177">
    <property type="term" value="F:aminopeptidase activity"/>
    <property type="evidence" value="ECO:0007669"/>
    <property type="project" value="UniProtKB-KW"/>
</dbReference>
<evidence type="ECO:0000259" key="1">
    <source>
        <dbReference type="Pfam" id="PF00326"/>
    </source>
</evidence>
<accession>A0A5S9F5S3</accession>
<protein>
    <submittedName>
        <fullName evidence="2">Dipeptidyl aminopeptidase</fullName>
    </submittedName>
</protein>
<dbReference type="SUPFAM" id="SSF53474">
    <property type="entry name" value="alpha/beta-Hydrolases"/>
    <property type="match status" value="1"/>
</dbReference>
<dbReference type="Proteomes" id="UP000326354">
    <property type="component" value="Chromosome"/>
</dbReference>
<evidence type="ECO:0000313" key="3">
    <source>
        <dbReference type="Proteomes" id="UP000326354"/>
    </source>
</evidence>
<dbReference type="RefSeq" id="WP_151971183.1">
    <property type="nucleotide sequence ID" value="NZ_AP019860.1"/>
</dbReference>
<dbReference type="KEGG" id="uam:UABAM_05558"/>
<reference evidence="2 3" key="1">
    <citation type="submission" date="2019-08" db="EMBL/GenBank/DDBJ databases">
        <title>Complete genome sequence of Candidatus Uab amorphum.</title>
        <authorList>
            <person name="Shiratori T."/>
            <person name="Suzuki S."/>
            <person name="Kakizawa Y."/>
            <person name="Ishida K."/>
        </authorList>
    </citation>
    <scope>NUCLEOTIDE SEQUENCE [LARGE SCALE GENOMIC DNA]</scope>
    <source>
        <strain evidence="2 3">SRT547</strain>
    </source>
</reference>
<keyword evidence="2" id="KW-0645">Protease</keyword>
<dbReference type="PANTHER" id="PTHR22946">
    <property type="entry name" value="DIENELACTONE HYDROLASE DOMAIN-CONTAINING PROTEIN-RELATED"/>
    <property type="match status" value="1"/>
</dbReference>
<dbReference type="EMBL" id="AP019860">
    <property type="protein sequence ID" value="BBM87155.1"/>
    <property type="molecule type" value="Genomic_DNA"/>
</dbReference>
<dbReference type="InterPro" id="IPR029058">
    <property type="entry name" value="AB_hydrolase_fold"/>
</dbReference>
<dbReference type="GO" id="GO:0008236">
    <property type="term" value="F:serine-type peptidase activity"/>
    <property type="evidence" value="ECO:0007669"/>
    <property type="project" value="InterPro"/>
</dbReference>
<keyword evidence="2" id="KW-0378">Hydrolase</keyword>